<evidence type="ECO:0000313" key="2">
    <source>
        <dbReference type="Proteomes" id="UP001227192"/>
    </source>
</evidence>
<comment type="caution">
    <text evidence="1">The sequence shown here is derived from an EMBL/GenBank/DDBJ whole genome shotgun (WGS) entry which is preliminary data.</text>
</comment>
<reference evidence="1" key="1">
    <citation type="submission" date="2015-06" db="EMBL/GenBank/DDBJ databases">
        <authorList>
            <person name="Nguyen H."/>
        </authorList>
    </citation>
    <scope>NUCLEOTIDE SEQUENCE</scope>
    <source>
        <strain evidence="1">DAOM 180753</strain>
    </source>
</reference>
<dbReference type="AlphaFoldDB" id="A0AAI9X7S6"/>
<sequence length="150" mass="16711">MFFEELNMSLYWVSNSSRGFNTRFKSASFAYSPILHVISVSCFSVPPDIIILRSPRCDRPYHCNACYMSHLVICSVQTTQIYGKVLGASVIYRRAALIGYIVFDNMYLGASSVRSTIAERLFAVGLNSLPPITAARSIQCGLTYLFSPSI</sequence>
<evidence type="ECO:0000313" key="1">
    <source>
        <dbReference type="EMBL" id="KAJ9486629.1"/>
    </source>
</evidence>
<proteinExistence type="predicted"/>
<dbReference type="Proteomes" id="UP001227192">
    <property type="component" value="Unassembled WGS sequence"/>
</dbReference>
<accession>A0AAI9X7S6</accession>
<organism evidence="1 2">
    <name type="scientific">Penicillium thymicola</name>
    <dbReference type="NCBI Taxonomy" id="293382"/>
    <lineage>
        <taxon>Eukaryota</taxon>
        <taxon>Fungi</taxon>
        <taxon>Dikarya</taxon>
        <taxon>Ascomycota</taxon>
        <taxon>Pezizomycotina</taxon>
        <taxon>Eurotiomycetes</taxon>
        <taxon>Eurotiomycetidae</taxon>
        <taxon>Eurotiales</taxon>
        <taxon>Aspergillaceae</taxon>
        <taxon>Penicillium</taxon>
    </lineage>
</organism>
<reference evidence="1" key="2">
    <citation type="journal article" date="2016" name="Fungal Biol.">
        <title>Ochratoxin A production by Penicillium thymicola.</title>
        <authorList>
            <person name="Nguyen H.D.T."/>
            <person name="McMullin D.R."/>
            <person name="Ponomareva E."/>
            <person name="Riley R."/>
            <person name="Pomraning K.R."/>
            <person name="Baker S.E."/>
            <person name="Seifert K.A."/>
        </authorList>
    </citation>
    <scope>NUCLEOTIDE SEQUENCE</scope>
    <source>
        <strain evidence="1">DAOM 180753</strain>
    </source>
</reference>
<keyword evidence="2" id="KW-1185">Reference proteome</keyword>
<name>A0AAI9X7S6_PENTH</name>
<dbReference type="EMBL" id="LACB01000199">
    <property type="protein sequence ID" value="KAJ9486629.1"/>
    <property type="molecule type" value="Genomic_DNA"/>
</dbReference>
<gene>
    <name evidence="1" type="ORF">VN97_g6708</name>
</gene>
<protein>
    <submittedName>
        <fullName evidence="1">Uncharacterized protein</fullName>
    </submittedName>
</protein>